<name>A0AA39JRI4_ARMTA</name>
<keyword evidence="4 5" id="KW-0472">Membrane</keyword>
<protein>
    <submittedName>
        <fullName evidence="7">Integral membrane protein DUF6</fullName>
    </submittedName>
</protein>
<feature type="transmembrane region" description="Helical" evidence="5">
    <location>
        <begin position="100"/>
        <end position="118"/>
    </location>
</feature>
<feature type="transmembrane region" description="Helical" evidence="5">
    <location>
        <begin position="68"/>
        <end position="88"/>
    </location>
</feature>
<dbReference type="RefSeq" id="XP_060326179.1">
    <property type="nucleotide sequence ID" value="XM_060478080.1"/>
</dbReference>
<dbReference type="GO" id="GO:0016020">
    <property type="term" value="C:membrane"/>
    <property type="evidence" value="ECO:0007669"/>
    <property type="project" value="UniProtKB-SubCell"/>
</dbReference>
<evidence type="ECO:0000256" key="4">
    <source>
        <dbReference type="ARBA" id="ARBA00023136"/>
    </source>
</evidence>
<dbReference type="AlphaFoldDB" id="A0AA39JRI4"/>
<dbReference type="InterPro" id="IPR000620">
    <property type="entry name" value="EamA_dom"/>
</dbReference>
<organism evidence="7 8">
    <name type="scientific">Armillaria tabescens</name>
    <name type="common">Ringless honey mushroom</name>
    <name type="synonym">Agaricus tabescens</name>
    <dbReference type="NCBI Taxonomy" id="1929756"/>
    <lineage>
        <taxon>Eukaryota</taxon>
        <taxon>Fungi</taxon>
        <taxon>Dikarya</taxon>
        <taxon>Basidiomycota</taxon>
        <taxon>Agaricomycotina</taxon>
        <taxon>Agaricomycetes</taxon>
        <taxon>Agaricomycetidae</taxon>
        <taxon>Agaricales</taxon>
        <taxon>Marasmiineae</taxon>
        <taxon>Physalacriaceae</taxon>
        <taxon>Desarmillaria</taxon>
    </lineage>
</organism>
<feature type="domain" description="EamA" evidence="6">
    <location>
        <begin position="195"/>
        <end position="325"/>
    </location>
</feature>
<keyword evidence="2 5" id="KW-0812">Transmembrane</keyword>
<feature type="transmembrane region" description="Helical" evidence="5">
    <location>
        <begin position="309"/>
        <end position="327"/>
    </location>
</feature>
<feature type="transmembrane region" description="Helical" evidence="5">
    <location>
        <begin position="254"/>
        <end position="274"/>
    </location>
</feature>
<sequence length="344" mass="36855">MTVEVQGENAPLLPKTVLRNWRSSLKDAYQRNTGFLLIAAASFIFSIGNVCVKELNRLDDSVPTFQLIAIHMSITYLGAVIYMLCAGIPEPFRGPHGARTLLVFRGICGFVGICGVYYSLKYLSLSEATVLTFLMPTTTAIAGAVFLGETVSVGQIIAGLFSISGVPCIAQPEFLFGDSPVDESRDPKRRLLAVGVALIGVLGTTAAFTTIRAIGSRAHALHSLASFSLQSVIASSIGIAITGTPLVFSANWKWIALFLTLGITGFFGQLLITMGLQRETAGRGTTAVYTQIVFATVLERVFFDFTPDAWSVVGIVIIVTAALYVALSKRKERVSDSLEPSESA</sequence>
<dbReference type="PANTHER" id="PTHR22911:SF6">
    <property type="entry name" value="SOLUTE CARRIER FAMILY 35 MEMBER G1"/>
    <property type="match status" value="1"/>
</dbReference>
<evidence type="ECO:0000313" key="7">
    <source>
        <dbReference type="EMBL" id="KAK0447458.1"/>
    </source>
</evidence>
<dbReference type="InterPro" id="IPR037185">
    <property type="entry name" value="EmrE-like"/>
</dbReference>
<comment type="caution">
    <text evidence="7">The sequence shown here is derived from an EMBL/GenBank/DDBJ whole genome shotgun (WGS) entry which is preliminary data.</text>
</comment>
<feature type="transmembrane region" description="Helical" evidence="5">
    <location>
        <begin position="29"/>
        <end position="48"/>
    </location>
</feature>
<gene>
    <name evidence="7" type="ORF">EV420DRAFT_1647786</name>
</gene>
<evidence type="ECO:0000256" key="2">
    <source>
        <dbReference type="ARBA" id="ARBA00022692"/>
    </source>
</evidence>
<dbReference type="Pfam" id="PF00892">
    <property type="entry name" value="EamA"/>
    <property type="match status" value="2"/>
</dbReference>
<comment type="subcellular location">
    <subcellularLocation>
        <location evidence="1">Membrane</location>
        <topology evidence="1">Multi-pass membrane protein</topology>
    </subcellularLocation>
</comment>
<proteinExistence type="predicted"/>
<feature type="transmembrane region" description="Helical" evidence="5">
    <location>
        <begin position="192"/>
        <end position="215"/>
    </location>
</feature>
<feature type="domain" description="EamA" evidence="6">
    <location>
        <begin position="33"/>
        <end position="167"/>
    </location>
</feature>
<accession>A0AA39JRI4</accession>
<evidence type="ECO:0000256" key="5">
    <source>
        <dbReference type="SAM" id="Phobius"/>
    </source>
</evidence>
<feature type="transmembrane region" description="Helical" evidence="5">
    <location>
        <begin position="227"/>
        <end position="248"/>
    </location>
</feature>
<evidence type="ECO:0000259" key="6">
    <source>
        <dbReference type="Pfam" id="PF00892"/>
    </source>
</evidence>
<dbReference type="GeneID" id="85361628"/>
<evidence type="ECO:0000256" key="1">
    <source>
        <dbReference type="ARBA" id="ARBA00004141"/>
    </source>
</evidence>
<dbReference type="PANTHER" id="PTHR22911">
    <property type="entry name" value="ACYL-MALONYL CONDENSING ENZYME-RELATED"/>
    <property type="match status" value="1"/>
</dbReference>
<evidence type="ECO:0000256" key="3">
    <source>
        <dbReference type="ARBA" id="ARBA00022989"/>
    </source>
</evidence>
<evidence type="ECO:0000313" key="8">
    <source>
        <dbReference type="Proteomes" id="UP001175211"/>
    </source>
</evidence>
<reference evidence="7" key="1">
    <citation type="submission" date="2023-06" db="EMBL/GenBank/DDBJ databases">
        <authorList>
            <consortium name="Lawrence Berkeley National Laboratory"/>
            <person name="Ahrendt S."/>
            <person name="Sahu N."/>
            <person name="Indic B."/>
            <person name="Wong-Bajracharya J."/>
            <person name="Merenyi Z."/>
            <person name="Ke H.-M."/>
            <person name="Monk M."/>
            <person name="Kocsube S."/>
            <person name="Drula E."/>
            <person name="Lipzen A."/>
            <person name="Balint B."/>
            <person name="Henrissat B."/>
            <person name="Andreopoulos B."/>
            <person name="Martin F.M."/>
            <person name="Harder C.B."/>
            <person name="Rigling D."/>
            <person name="Ford K.L."/>
            <person name="Foster G.D."/>
            <person name="Pangilinan J."/>
            <person name="Papanicolaou A."/>
            <person name="Barry K."/>
            <person name="LaButti K."/>
            <person name="Viragh M."/>
            <person name="Koriabine M."/>
            <person name="Yan M."/>
            <person name="Riley R."/>
            <person name="Champramary S."/>
            <person name="Plett K.L."/>
            <person name="Tsai I.J."/>
            <person name="Slot J."/>
            <person name="Sipos G."/>
            <person name="Plett J."/>
            <person name="Nagy L.G."/>
            <person name="Grigoriev I.V."/>
        </authorList>
    </citation>
    <scope>NUCLEOTIDE SEQUENCE</scope>
    <source>
        <strain evidence="7">CCBAS 213</strain>
    </source>
</reference>
<dbReference type="SUPFAM" id="SSF103481">
    <property type="entry name" value="Multidrug resistance efflux transporter EmrE"/>
    <property type="match status" value="2"/>
</dbReference>
<keyword evidence="3 5" id="KW-1133">Transmembrane helix</keyword>
<dbReference type="Proteomes" id="UP001175211">
    <property type="component" value="Unassembled WGS sequence"/>
</dbReference>
<dbReference type="EMBL" id="JAUEPS010000044">
    <property type="protein sequence ID" value="KAK0447458.1"/>
    <property type="molecule type" value="Genomic_DNA"/>
</dbReference>
<keyword evidence="8" id="KW-1185">Reference proteome</keyword>